<feature type="transmembrane region" description="Helical" evidence="8">
    <location>
        <begin position="109"/>
        <end position="126"/>
    </location>
</feature>
<dbReference type="Gene3D" id="1.20.1530.20">
    <property type="match status" value="2"/>
</dbReference>
<evidence type="ECO:0000256" key="8">
    <source>
        <dbReference type="SAM" id="Phobius"/>
    </source>
</evidence>
<evidence type="ECO:0000256" key="6">
    <source>
        <dbReference type="ARBA" id="ARBA00022989"/>
    </source>
</evidence>
<keyword evidence="3" id="KW-0813">Transport</keyword>
<dbReference type="GO" id="GO:0055085">
    <property type="term" value="P:transmembrane transport"/>
    <property type="evidence" value="ECO:0007669"/>
    <property type="project" value="InterPro"/>
</dbReference>
<feature type="transmembrane region" description="Helical" evidence="8">
    <location>
        <begin position="280"/>
        <end position="299"/>
    </location>
</feature>
<dbReference type="PANTHER" id="PTHR36838">
    <property type="entry name" value="AUXIN EFFLUX CARRIER FAMILY PROTEIN"/>
    <property type="match status" value="1"/>
</dbReference>
<comment type="subcellular location">
    <subcellularLocation>
        <location evidence="1">Cell membrane</location>
        <topology evidence="1">Multi-pass membrane protein</topology>
    </subcellularLocation>
</comment>
<feature type="transmembrane region" description="Helical" evidence="8">
    <location>
        <begin position="66"/>
        <end position="88"/>
    </location>
</feature>
<evidence type="ECO:0000256" key="4">
    <source>
        <dbReference type="ARBA" id="ARBA00022475"/>
    </source>
</evidence>
<dbReference type="AlphaFoldDB" id="A0A841T5S8"/>
<comment type="similarity">
    <text evidence="2">Belongs to the auxin efflux carrier (TC 2.A.69) family.</text>
</comment>
<feature type="transmembrane region" description="Helical" evidence="8">
    <location>
        <begin position="192"/>
        <end position="210"/>
    </location>
</feature>
<protein>
    <submittedName>
        <fullName evidence="9">AEC family transporter</fullName>
    </submittedName>
</protein>
<keyword evidence="6 8" id="KW-1133">Transmembrane helix</keyword>
<dbReference type="RefSeq" id="WP_185177968.1">
    <property type="nucleotide sequence ID" value="NZ_CBCSEP010000023.1"/>
</dbReference>
<proteinExistence type="inferred from homology"/>
<dbReference type="InterPro" id="IPR004776">
    <property type="entry name" value="Mem_transp_PIN-like"/>
</dbReference>
<evidence type="ECO:0000256" key="2">
    <source>
        <dbReference type="ARBA" id="ARBA00010145"/>
    </source>
</evidence>
<dbReference type="Proteomes" id="UP000574133">
    <property type="component" value="Unassembled WGS sequence"/>
</dbReference>
<keyword evidence="5 8" id="KW-0812">Transmembrane</keyword>
<keyword evidence="7 8" id="KW-0472">Membrane</keyword>
<feature type="transmembrane region" description="Helical" evidence="8">
    <location>
        <begin position="6"/>
        <end position="24"/>
    </location>
</feature>
<feature type="transmembrane region" description="Helical" evidence="8">
    <location>
        <begin position="36"/>
        <end position="54"/>
    </location>
</feature>
<keyword evidence="4" id="KW-1003">Cell membrane</keyword>
<evidence type="ECO:0000256" key="3">
    <source>
        <dbReference type="ARBA" id="ARBA00022448"/>
    </source>
</evidence>
<name>A0A841T5S8_9BACL</name>
<evidence type="ECO:0000313" key="10">
    <source>
        <dbReference type="Proteomes" id="UP000574133"/>
    </source>
</evidence>
<evidence type="ECO:0000256" key="5">
    <source>
        <dbReference type="ARBA" id="ARBA00022692"/>
    </source>
</evidence>
<gene>
    <name evidence="9" type="ORF">H4Q31_04950</name>
</gene>
<feature type="transmembrane region" description="Helical" evidence="8">
    <location>
        <begin position="222"/>
        <end position="245"/>
    </location>
</feature>
<evidence type="ECO:0000256" key="7">
    <source>
        <dbReference type="ARBA" id="ARBA00023136"/>
    </source>
</evidence>
<dbReference type="InterPro" id="IPR038770">
    <property type="entry name" value="Na+/solute_symporter_sf"/>
</dbReference>
<accession>A0A841T5S8</accession>
<evidence type="ECO:0000313" key="9">
    <source>
        <dbReference type="EMBL" id="MBB6676674.1"/>
    </source>
</evidence>
<evidence type="ECO:0000256" key="1">
    <source>
        <dbReference type="ARBA" id="ARBA00004651"/>
    </source>
</evidence>
<keyword evidence="10" id="KW-1185">Reference proteome</keyword>
<dbReference type="Pfam" id="PF03547">
    <property type="entry name" value="Mem_trans"/>
    <property type="match status" value="1"/>
</dbReference>
<sequence>MTGYFSTFANVTVPIVLACAIGFVYQRVRSPDSKQLADISLFILSPCLIVSALATSELNGSVFGSIALFTLVQTAFCWAASAAVGRLFKFDISSRKALEMTTIFANSNNYGLPLLLLAFGTGGFAIGVTNVITHIVLINTLGLYLASSASFRPLEALKKVGQTPLVYAAIAGVGIFLFRVELPEPLTSGLELLGTAYPAVVLLLLGVQLGKTNWRSNWRKELWVSLAMRLVAVPALSWLTIHLLGIHGLEASVLFVQSSMPAAINSLVMMEKYGGDKELVAVNVAFTTLASFLYLPLLIHWSGGL</sequence>
<dbReference type="EMBL" id="JACJVN010000020">
    <property type="protein sequence ID" value="MBB6676674.1"/>
    <property type="molecule type" value="Genomic_DNA"/>
</dbReference>
<reference evidence="9 10" key="1">
    <citation type="submission" date="2020-08" db="EMBL/GenBank/DDBJ databases">
        <title>Cohnella phylogeny.</title>
        <authorList>
            <person name="Dunlap C."/>
        </authorList>
    </citation>
    <scope>NUCLEOTIDE SEQUENCE [LARGE SCALE GENOMIC DNA]</scope>
    <source>
        <strain evidence="9 10">DSM 103658</strain>
    </source>
</reference>
<dbReference type="GO" id="GO:0005886">
    <property type="term" value="C:plasma membrane"/>
    <property type="evidence" value="ECO:0007669"/>
    <property type="project" value="UniProtKB-SubCell"/>
</dbReference>
<dbReference type="PANTHER" id="PTHR36838:SF1">
    <property type="entry name" value="SLR1864 PROTEIN"/>
    <property type="match status" value="1"/>
</dbReference>
<organism evidence="9 10">
    <name type="scientific">Cohnella lubricantis</name>
    <dbReference type="NCBI Taxonomy" id="2163172"/>
    <lineage>
        <taxon>Bacteria</taxon>
        <taxon>Bacillati</taxon>
        <taxon>Bacillota</taxon>
        <taxon>Bacilli</taxon>
        <taxon>Bacillales</taxon>
        <taxon>Paenibacillaceae</taxon>
        <taxon>Cohnella</taxon>
    </lineage>
</organism>
<feature type="transmembrane region" description="Helical" evidence="8">
    <location>
        <begin position="163"/>
        <end position="180"/>
    </location>
</feature>
<feature type="transmembrane region" description="Helical" evidence="8">
    <location>
        <begin position="132"/>
        <end position="151"/>
    </location>
</feature>
<comment type="caution">
    <text evidence="9">The sequence shown here is derived from an EMBL/GenBank/DDBJ whole genome shotgun (WGS) entry which is preliminary data.</text>
</comment>